<evidence type="ECO:0000256" key="21">
    <source>
        <dbReference type="ARBA" id="ARBA00061288"/>
    </source>
</evidence>
<comment type="function">
    <text evidence="4">Condenses 4-methyl-5-(beta-hydroxyethyl)thiazole monophosphate (THZ-P) and 2-methyl-4-amino-5-hydroxymethyl pyrimidine pyrophosphate (HMP-PP) to form thiamine monophosphate (TMP).</text>
</comment>
<evidence type="ECO:0000256" key="10">
    <source>
        <dbReference type="ARBA" id="ARBA00012963"/>
    </source>
</evidence>
<keyword evidence="16" id="KW-0511">Multifunctional enzyme</keyword>
<dbReference type="CDD" id="cd19365">
    <property type="entry name" value="TenA_C-like"/>
    <property type="match status" value="1"/>
</dbReference>
<dbReference type="AlphaFoldDB" id="A0A097II58"/>
<evidence type="ECO:0000256" key="11">
    <source>
        <dbReference type="ARBA" id="ARBA00022679"/>
    </source>
</evidence>
<evidence type="ECO:0000256" key="9">
    <source>
        <dbReference type="ARBA" id="ARBA00012830"/>
    </source>
</evidence>
<evidence type="ECO:0000256" key="19">
    <source>
        <dbReference type="ARBA" id="ARBA00047883"/>
    </source>
</evidence>
<organism evidence="26 27">
    <name type="scientific">Corynebacterium doosanense CAU 212 = DSM 45436</name>
    <dbReference type="NCBI Taxonomy" id="558173"/>
    <lineage>
        <taxon>Bacteria</taxon>
        <taxon>Bacillati</taxon>
        <taxon>Actinomycetota</taxon>
        <taxon>Actinomycetes</taxon>
        <taxon>Mycobacteriales</taxon>
        <taxon>Corynebacteriaceae</taxon>
        <taxon>Corynebacterium</taxon>
    </lineage>
</organism>
<evidence type="ECO:0000256" key="22">
    <source>
        <dbReference type="ARBA" id="ARBA00061559"/>
    </source>
</evidence>
<evidence type="ECO:0000313" key="26">
    <source>
        <dbReference type="EMBL" id="AIT61820.1"/>
    </source>
</evidence>
<dbReference type="EC" id="2.5.1.3" evidence="9"/>
<comment type="catalytic activity">
    <reaction evidence="17">
        <text>4-methyl-5-(2-phosphooxyethyl)-thiazole + 4-amino-2-methyl-5-(diphosphooxymethyl)pyrimidine + H(+) = thiamine phosphate + diphosphate</text>
        <dbReference type="Rhea" id="RHEA:22328"/>
        <dbReference type="ChEBI" id="CHEBI:15378"/>
        <dbReference type="ChEBI" id="CHEBI:33019"/>
        <dbReference type="ChEBI" id="CHEBI:37575"/>
        <dbReference type="ChEBI" id="CHEBI:57841"/>
        <dbReference type="ChEBI" id="CHEBI:58296"/>
        <dbReference type="EC" id="2.5.1.3"/>
    </reaction>
</comment>
<dbReference type="GO" id="GO:0009228">
    <property type="term" value="P:thiamine biosynthetic process"/>
    <property type="evidence" value="ECO:0007669"/>
    <property type="project" value="UniProtKB-KW"/>
</dbReference>
<evidence type="ECO:0000256" key="2">
    <source>
        <dbReference type="ARBA" id="ARBA00000565"/>
    </source>
</evidence>
<protein>
    <recommendedName>
        <fullName evidence="23">Thiamine biosynthesis multifunctional protein ThiED</fullName>
        <ecNumber evidence="9">2.5.1.3</ecNumber>
        <ecNumber evidence="8">2.7.1.49</ecNumber>
        <ecNumber evidence="10">2.7.4.7</ecNumber>
    </recommendedName>
</protein>
<dbReference type="SUPFAM" id="SSF53613">
    <property type="entry name" value="Ribokinase-like"/>
    <property type="match status" value="1"/>
</dbReference>
<comment type="function">
    <text evidence="5">Catalyzes the phosphorylation of hydroxymethylpyrimidine phosphate (HMP-P) to HMP-PP, and of HMP to HMP-P.</text>
</comment>
<gene>
    <name evidence="26" type="ORF">CDOO_11520</name>
</gene>
<keyword evidence="26" id="KW-0378">Hydrolase</keyword>
<evidence type="ECO:0000256" key="15">
    <source>
        <dbReference type="ARBA" id="ARBA00022977"/>
    </source>
</evidence>
<evidence type="ECO:0000256" key="14">
    <source>
        <dbReference type="ARBA" id="ARBA00022840"/>
    </source>
</evidence>
<comment type="catalytic activity">
    <reaction evidence="1">
        <text>4-amino-5-hydroxymethyl-2-methylpyrimidine + ATP = 4-amino-2-methyl-5-(phosphooxymethyl)pyrimidine + ADP + H(+)</text>
        <dbReference type="Rhea" id="RHEA:23096"/>
        <dbReference type="ChEBI" id="CHEBI:15378"/>
        <dbReference type="ChEBI" id="CHEBI:16892"/>
        <dbReference type="ChEBI" id="CHEBI:30616"/>
        <dbReference type="ChEBI" id="CHEBI:58354"/>
        <dbReference type="ChEBI" id="CHEBI:456216"/>
        <dbReference type="EC" id="2.7.1.49"/>
    </reaction>
</comment>
<evidence type="ECO:0000256" key="16">
    <source>
        <dbReference type="ARBA" id="ARBA00023268"/>
    </source>
</evidence>
<evidence type="ECO:0000259" key="24">
    <source>
        <dbReference type="Pfam" id="PF03070"/>
    </source>
</evidence>
<evidence type="ECO:0000256" key="4">
    <source>
        <dbReference type="ARBA" id="ARBA00003814"/>
    </source>
</evidence>
<keyword evidence="11" id="KW-0808">Transferase</keyword>
<dbReference type="OrthoDB" id="34166at2"/>
<feature type="domain" description="Pyridoxamine kinase/Phosphomethylpyrimidine kinase" evidence="25">
    <location>
        <begin position="13"/>
        <end position="257"/>
    </location>
</feature>
<evidence type="ECO:0000256" key="23">
    <source>
        <dbReference type="ARBA" id="ARBA00067202"/>
    </source>
</evidence>
<dbReference type="UniPathway" id="UPA00060">
    <property type="reaction ID" value="UER00138"/>
</dbReference>
<dbReference type="GO" id="GO:0009229">
    <property type="term" value="P:thiamine diphosphate biosynthetic process"/>
    <property type="evidence" value="ECO:0007669"/>
    <property type="project" value="UniProtKB-UniPathway"/>
</dbReference>
<comment type="pathway">
    <text evidence="6">Cofactor biosynthesis; thiamine diphosphate biosynthesis; 4-amino-2-methyl-5-diphosphomethylpyrimidine from 5-amino-1-(5-phospho-D-ribosyl)imidazole: step 3/3.</text>
</comment>
<keyword evidence="13" id="KW-0418">Kinase</keyword>
<dbReference type="Pfam" id="PF03070">
    <property type="entry name" value="TENA_THI-4"/>
    <property type="match status" value="1"/>
</dbReference>
<reference evidence="26 27" key="1">
    <citation type="submission" date="2013-09" db="EMBL/GenBank/DDBJ databases">
        <title>Complete genome sequence of Corynebacterium doosanense CAU 212(T) (=DSM 45436(T)), isolated from activated sludge.</title>
        <authorList>
            <person name="Schaffert L."/>
            <person name="Albersmeier A."/>
            <person name="Kalinowski J."/>
            <person name="Ruckert C."/>
        </authorList>
    </citation>
    <scope>NUCLEOTIDE SEQUENCE [LARGE SCALE GENOMIC DNA]</scope>
    <source>
        <strain evidence="26 27">CAU 212</strain>
    </source>
</reference>
<evidence type="ECO:0000256" key="8">
    <source>
        <dbReference type="ARBA" id="ARBA00012135"/>
    </source>
</evidence>
<dbReference type="GO" id="GO:0016787">
    <property type="term" value="F:hydrolase activity"/>
    <property type="evidence" value="ECO:0007669"/>
    <property type="project" value="UniProtKB-KW"/>
</dbReference>
<evidence type="ECO:0000256" key="7">
    <source>
        <dbReference type="ARBA" id="ARBA00005165"/>
    </source>
</evidence>
<comment type="similarity">
    <text evidence="20">In the N-terminal section; belongs to the thiamine-phosphate synthase family.</text>
</comment>
<comment type="similarity">
    <text evidence="22">In the C-terminal section; belongs to the thiaminase-2 family.</text>
</comment>
<dbReference type="InterPro" id="IPR029056">
    <property type="entry name" value="Ribokinase-like"/>
</dbReference>
<dbReference type="GO" id="GO:0008902">
    <property type="term" value="F:hydroxymethylpyrimidine kinase activity"/>
    <property type="evidence" value="ECO:0007669"/>
    <property type="project" value="UniProtKB-EC"/>
</dbReference>
<dbReference type="FunFam" id="3.40.1190.20:FF:000003">
    <property type="entry name" value="Phosphomethylpyrimidine kinase ThiD"/>
    <property type="match status" value="1"/>
</dbReference>
<dbReference type="RefSeq" id="WP_026159462.1">
    <property type="nucleotide sequence ID" value="NZ_AQUX01000011.1"/>
</dbReference>
<dbReference type="GO" id="GO:0005829">
    <property type="term" value="C:cytosol"/>
    <property type="evidence" value="ECO:0007669"/>
    <property type="project" value="TreeGrafter"/>
</dbReference>
<comment type="pathway">
    <text evidence="7">Cofactor biosynthesis; thiamine diphosphate biosynthesis; thiamine phosphate from 4-amino-2-methyl-5-diphosphomethylpyrimidine and 4-methyl-5-(2-phosphoethyl)-thiazole: step 1/1.</text>
</comment>
<evidence type="ECO:0000313" key="27">
    <source>
        <dbReference type="Proteomes" id="UP000029914"/>
    </source>
</evidence>
<dbReference type="EC" id="2.7.4.7" evidence="10"/>
<comment type="catalytic activity">
    <reaction evidence="19">
        <text>2-[(2R,5Z)-2-carboxy-4-methylthiazol-5(2H)-ylidene]ethyl phosphate + 4-amino-2-methyl-5-(diphosphooxymethyl)pyrimidine + 2 H(+) = thiamine phosphate + CO2 + diphosphate</text>
        <dbReference type="Rhea" id="RHEA:47844"/>
        <dbReference type="ChEBI" id="CHEBI:15378"/>
        <dbReference type="ChEBI" id="CHEBI:16526"/>
        <dbReference type="ChEBI" id="CHEBI:33019"/>
        <dbReference type="ChEBI" id="CHEBI:37575"/>
        <dbReference type="ChEBI" id="CHEBI:57841"/>
        <dbReference type="ChEBI" id="CHEBI:62899"/>
        <dbReference type="EC" id="2.5.1.3"/>
    </reaction>
</comment>
<keyword evidence="12" id="KW-0547">Nucleotide-binding</keyword>
<dbReference type="Pfam" id="PF08543">
    <property type="entry name" value="Phos_pyr_kin"/>
    <property type="match status" value="1"/>
</dbReference>
<dbReference type="InterPro" id="IPR013749">
    <property type="entry name" value="PM/HMP-P_kinase-1"/>
</dbReference>
<dbReference type="Proteomes" id="UP000029914">
    <property type="component" value="Chromosome"/>
</dbReference>
<evidence type="ECO:0000256" key="5">
    <source>
        <dbReference type="ARBA" id="ARBA00003848"/>
    </source>
</evidence>
<dbReference type="PANTHER" id="PTHR20858">
    <property type="entry name" value="PHOSPHOMETHYLPYRIMIDINE KINASE"/>
    <property type="match status" value="1"/>
</dbReference>
<dbReference type="GO" id="GO:0008972">
    <property type="term" value="F:phosphomethylpyrimidine kinase activity"/>
    <property type="evidence" value="ECO:0007669"/>
    <property type="project" value="UniProtKB-EC"/>
</dbReference>
<comment type="similarity">
    <text evidence="21">In the central section; belongs to the ThiD family.</text>
</comment>
<dbReference type="InterPro" id="IPR004399">
    <property type="entry name" value="HMP/HMP-P_kinase_dom"/>
</dbReference>
<proteinExistence type="inferred from homology"/>
<name>A0A097II58_9CORY</name>
<dbReference type="eggNOG" id="COG0819">
    <property type="taxonomic scope" value="Bacteria"/>
</dbReference>
<dbReference type="Gene3D" id="3.40.1190.20">
    <property type="match status" value="1"/>
</dbReference>
<evidence type="ECO:0000256" key="20">
    <source>
        <dbReference type="ARBA" id="ARBA00061283"/>
    </source>
</evidence>
<dbReference type="KEGG" id="cdo:CDOO_11520"/>
<evidence type="ECO:0000256" key="3">
    <source>
        <dbReference type="ARBA" id="ARBA00001946"/>
    </source>
</evidence>
<evidence type="ECO:0000259" key="25">
    <source>
        <dbReference type="Pfam" id="PF08543"/>
    </source>
</evidence>
<dbReference type="NCBIfam" id="TIGR00097">
    <property type="entry name" value="HMP-P_kinase"/>
    <property type="match status" value="1"/>
</dbReference>
<comment type="catalytic activity">
    <reaction evidence="18">
        <text>2-(2-carboxy-4-methylthiazol-5-yl)ethyl phosphate + 4-amino-2-methyl-5-(diphosphooxymethyl)pyrimidine + 2 H(+) = thiamine phosphate + CO2 + diphosphate</text>
        <dbReference type="Rhea" id="RHEA:47848"/>
        <dbReference type="ChEBI" id="CHEBI:15378"/>
        <dbReference type="ChEBI" id="CHEBI:16526"/>
        <dbReference type="ChEBI" id="CHEBI:33019"/>
        <dbReference type="ChEBI" id="CHEBI:37575"/>
        <dbReference type="ChEBI" id="CHEBI:57841"/>
        <dbReference type="ChEBI" id="CHEBI:62890"/>
        <dbReference type="EC" id="2.5.1.3"/>
    </reaction>
</comment>
<comment type="catalytic activity">
    <reaction evidence="2">
        <text>4-amino-2-methyl-5-(phosphooxymethyl)pyrimidine + ATP = 4-amino-2-methyl-5-(diphosphooxymethyl)pyrimidine + ADP</text>
        <dbReference type="Rhea" id="RHEA:19893"/>
        <dbReference type="ChEBI" id="CHEBI:30616"/>
        <dbReference type="ChEBI" id="CHEBI:57841"/>
        <dbReference type="ChEBI" id="CHEBI:58354"/>
        <dbReference type="ChEBI" id="CHEBI:456216"/>
        <dbReference type="EC" id="2.7.4.7"/>
    </reaction>
</comment>
<evidence type="ECO:0000256" key="17">
    <source>
        <dbReference type="ARBA" id="ARBA00047334"/>
    </source>
</evidence>
<evidence type="ECO:0000256" key="12">
    <source>
        <dbReference type="ARBA" id="ARBA00022741"/>
    </source>
</evidence>
<keyword evidence="14" id="KW-0067">ATP-binding</keyword>
<accession>A0A097II58</accession>
<evidence type="ECO:0000256" key="13">
    <source>
        <dbReference type="ARBA" id="ARBA00022777"/>
    </source>
</evidence>
<feature type="domain" description="Thiaminase-2/PQQC" evidence="24">
    <location>
        <begin position="322"/>
        <end position="501"/>
    </location>
</feature>
<dbReference type="HOGENOM" id="CLU_020520_2_0_11"/>
<dbReference type="GO" id="GO:0005524">
    <property type="term" value="F:ATP binding"/>
    <property type="evidence" value="ECO:0007669"/>
    <property type="project" value="UniProtKB-KW"/>
</dbReference>
<sequence>MSIPRVLSIAGTDPTGGAGIQADLKSIAAAGGYGMAVVTSLVAQNTHGVREVHTPDPDFLRAQLLAVSDDVEIDAVKIGMLADEDCARVVVEWLDELGRDIPVVVDPVMVAISGDTLASGVSAGLLERASVITPNLDELAMLTKAEPAQTREEADRQARELAERTRALVLAKGGHLPGEDRGNSLIDARGVLVHVPSPVVRTTASHGTGCSLSSALATQLAGGEDPETAVRWATDWVHEALRFGEELQVGSGNGPIDHGHRGRRYAAAARQEQEALDLPERWTDPAELGGSAAEPAVAAAGPWTEALWRASGVSLAQLDEGFVADLGAGTLPEEQFRFYLAQDSYYLDIYSGALAALAASASGAEDRRMWSGMVAETVAAEVEMQERWGVPDVVRPTLVTRAYTDFLRAETRGEHLTGVAAVLPCFWMYAHVGADLHAQNHDSHPYTQWLSTYDDDQFRAATTEAIEATERLLAGATPEQRSAAAVAYLRACRHEVDFFGQATLIDVP</sequence>
<keyword evidence="27" id="KW-1185">Reference proteome</keyword>
<dbReference type="EC" id="2.7.1.49" evidence="8"/>
<dbReference type="NCBIfam" id="NF011301">
    <property type="entry name" value="PRK14713.1"/>
    <property type="match status" value="1"/>
</dbReference>
<keyword evidence="15" id="KW-0784">Thiamine biosynthesis</keyword>
<dbReference type="PANTHER" id="PTHR20858:SF17">
    <property type="entry name" value="HYDROXYMETHYLPYRIMIDINE_PHOSPHOMETHYLPYRIMIDINE KINASE THI20-RELATED"/>
    <property type="match status" value="1"/>
</dbReference>
<evidence type="ECO:0000256" key="1">
    <source>
        <dbReference type="ARBA" id="ARBA00000151"/>
    </source>
</evidence>
<dbReference type="GO" id="GO:0004789">
    <property type="term" value="F:thiamine-phosphate diphosphorylase activity"/>
    <property type="evidence" value="ECO:0007669"/>
    <property type="project" value="UniProtKB-EC"/>
</dbReference>
<dbReference type="Gene3D" id="1.20.910.10">
    <property type="entry name" value="Heme oxygenase-like"/>
    <property type="match status" value="1"/>
</dbReference>
<dbReference type="InterPro" id="IPR004305">
    <property type="entry name" value="Thiaminase-2/PQQC"/>
</dbReference>
<dbReference type="SUPFAM" id="SSF48613">
    <property type="entry name" value="Heme oxygenase-like"/>
    <property type="match status" value="1"/>
</dbReference>
<dbReference type="eggNOG" id="COG0351">
    <property type="taxonomic scope" value="Bacteria"/>
</dbReference>
<evidence type="ECO:0000256" key="18">
    <source>
        <dbReference type="ARBA" id="ARBA00047851"/>
    </source>
</evidence>
<comment type="cofactor">
    <cofactor evidence="3">
        <name>Mg(2+)</name>
        <dbReference type="ChEBI" id="CHEBI:18420"/>
    </cofactor>
</comment>
<dbReference type="STRING" id="558173.CDOO_11520"/>
<dbReference type="CDD" id="cd01169">
    <property type="entry name" value="HMPP_kinase"/>
    <property type="match status" value="1"/>
</dbReference>
<dbReference type="InterPro" id="IPR016084">
    <property type="entry name" value="Haem_Oase-like_multi-hlx"/>
</dbReference>
<evidence type="ECO:0000256" key="6">
    <source>
        <dbReference type="ARBA" id="ARBA00004769"/>
    </source>
</evidence>
<dbReference type="EMBL" id="CP006764">
    <property type="protein sequence ID" value="AIT61820.1"/>
    <property type="molecule type" value="Genomic_DNA"/>
</dbReference>